<proteinExistence type="predicted"/>
<dbReference type="CDD" id="cd24025">
    <property type="entry name" value="ASKHA_NBD_ParM_pCBH-like"/>
    <property type="match status" value="1"/>
</dbReference>
<feature type="domain" description="Actin-like protein N-terminal" evidence="2">
    <location>
        <begin position="4"/>
        <end position="160"/>
    </location>
</feature>
<sequence length="496" mass="55152">MLIAIDLGQQYLKAISDTGERVMIKSVTAEGYARKHLSFAGQTLTGLRNLQVEITHNGHKTLNYVGELAEKFGIFPTYAIGRDGFKSESALILVWTAVTLLVPEEKRKDKIDLALDFPFGQYENLAEGFVKFLRSHRPKVNLGTGDYEIQLGEIKTYPQGWAAAFGVREKYAELQDDDGYNAFVDIGGETTDIVVVENISGDLFLHEELSGTFEHGMKDLRAAVRRSFQHQTGSTLETNAADKAVSRGSLFYNGQDYTFSKELDLAKKQLATAIQEFLSQLWGNKKPWIRTLFWAGGGSETLNEHLKGFHPSERILENAQWANAEGCLLATTIHLNSAKREVAVTSTEVLEQTNLAIQSQTEVPHQPRTTRQEFEPNSEMPTTPHQESQKDPDVNGQTAETESSNNDNAQTLQRQNQGFSNVNQQRSNNGAQQNQAQDKHQNQSHQNQNRGQQTQSPQGQGQGRIHTQPQTQGTGKNRFSESRGAGSDNTGGWGSR</sequence>
<gene>
    <name evidence="4" type="ORF">ACFSB2_15305</name>
</gene>
<dbReference type="SUPFAM" id="SSF53067">
    <property type="entry name" value="Actin-like ATPase domain"/>
    <property type="match status" value="2"/>
</dbReference>
<evidence type="ECO:0000259" key="3">
    <source>
        <dbReference type="Pfam" id="PF21522"/>
    </source>
</evidence>
<dbReference type="InterPro" id="IPR040607">
    <property type="entry name" value="ALP_N"/>
</dbReference>
<accession>A0ABW4JKR3</accession>
<dbReference type="InterPro" id="IPR049067">
    <property type="entry name" value="MreB-like_C"/>
</dbReference>
<name>A0ABW4JKR3_9BACL</name>
<dbReference type="InterPro" id="IPR043129">
    <property type="entry name" value="ATPase_NBD"/>
</dbReference>
<reference evidence="5" key="1">
    <citation type="journal article" date="2019" name="Int. J. Syst. Evol. Microbiol.">
        <title>The Global Catalogue of Microorganisms (GCM) 10K type strain sequencing project: providing services to taxonomists for standard genome sequencing and annotation.</title>
        <authorList>
            <consortium name="The Broad Institute Genomics Platform"/>
            <consortium name="The Broad Institute Genome Sequencing Center for Infectious Disease"/>
            <person name="Wu L."/>
            <person name="Ma J."/>
        </authorList>
    </citation>
    <scope>NUCLEOTIDE SEQUENCE [LARGE SCALE GENOMIC DNA]</scope>
    <source>
        <strain evidence="5">CGMCC 1.12286</strain>
    </source>
</reference>
<dbReference type="Proteomes" id="UP001597079">
    <property type="component" value="Unassembled WGS sequence"/>
</dbReference>
<evidence type="ECO:0000256" key="1">
    <source>
        <dbReference type="SAM" id="MobiDB-lite"/>
    </source>
</evidence>
<evidence type="ECO:0000259" key="2">
    <source>
        <dbReference type="Pfam" id="PF17989"/>
    </source>
</evidence>
<dbReference type="Pfam" id="PF17989">
    <property type="entry name" value="ALP_N"/>
    <property type="match status" value="1"/>
</dbReference>
<dbReference type="Pfam" id="PF21522">
    <property type="entry name" value="MreB-like_C"/>
    <property type="match status" value="1"/>
</dbReference>
<dbReference type="EMBL" id="JBHUCX010000043">
    <property type="protein sequence ID" value="MFD1676070.1"/>
    <property type="molecule type" value="Genomic_DNA"/>
</dbReference>
<feature type="compositionally biased region" description="Polar residues" evidence="1">
    <location>
        <begin position="421"/>
        <end position="430"/>
    </location>
</feature>
<protein>
    <recommendedName>
        <fullName evidence="6">Actin-like protein N-terminal domain-containing protein</fullName>
    </recommendedName>
</protein>
<dbReference type="Gene3D" id="3.30.420.40">
    <property type="match status" value="2"/>
</dbReference>
<feature type="region of interest" description="Disordered" evidence="1">
    <location>
        <begin position="421"/>
        <end position="496"/>
    </location>
</feature>
<feature type="domain" description="Actin homologue MreB-like C-terminal" evidence="3">
    <location>
        <begin position="184"/>
        <end position="307"/>
    </location>
</feature>
<feature type="compositionally biased region" description="Polar residues" evidence="1">
    <location>
        <begin position="395"/>
        <end position="408"/>
    </location>
</feature>
<feature type="compositionally biased region" description="Polar residues" evidence="1">
    <location>
        <begin position="465"/>
        <end position="477"/>
    </location>
</feature>
<evidence type="ECO:0008006" key="6">
    <source>
        <dbReference type="Google" id="ProtNLM"/>
    </source>
</evidence>
<feature type="compositionally biased region" description="Polar residues" evidence="1">
    <location>
        <begin position="355"/>
        <end position="369"/>
    </location>
</feature>
<feature type="compositionally biased region" description="Low complexity" evidence="1">
    <location>
        <begin position="443"/>
        <end position="459"/>
    </location>
</feature>
<evidence type="ECO:0000313" key="4">
    <source>
        <dbReference type="EMBL" id="MFD1676070.1"/>
    </source>
</evidence>
<comment type="caution">
    <text evidence="4">The sequence shown here is derived from an EMBL/GenBank/DDBJ whole genome shotgun (WGS) entry which is preliminary data.</text>
</comment>
<organism evidence="4 5">
    <name type="scientific">Alicyclobacillus fodiniaquatilis</name>
    <dbReference type="NCBI Taxonomy" id="1661150"/>
    <lineage>
        <taxon>Bacteria</taxon>
        <taxon>Bacillati</taxon>
        <taxon>Bacillota</taxon>
        <taxon>Bacilli</taxon>
        <taxon>Bacillales</taxon>
        <taxon>Alicyclobacillaceae</taxon>
        <taxon>Alicyclobacillus</taxon>
    </lineage>
</organism>
<dbReference type="RefSeq" id="WP_377943963.1">
    <property type="nucleotide sequence ID" value="NZ_JBHUCX010000043.1"/>
</dbReference>
<evidence type="ECO:0000313" key="5">
    <source>
        <dbReference type="Proteomes" id="UP001597079"/>
    </source>
</evidence>
<feature type="region of interest" description="Disordered" evidence="1">
    <location>
        <begin position="355"/>
        <end position="408"/>
    </location>
</feature>
<keyword evidence="5" id="KW-1185">Reference proteome</keyword>